<evidence type="ECO:0000313" key="2">
    <source>
        <dbReference type="EMBL" id="CAG8810295.1"/>
    </source>
</evidence>
<comment type="caution">
    <text evidence="2">The sequence shown here is derived from an EMBL/GenBank/DDBJ whole genome shotgun (WGS) entry which is preliminary data.</text>
</comment>
<accession>A0ABN7W0C2</accession>
<gene>
    <name evidence="2" type="ORF">GMARGA_LOCUS25064</name>
</gene>
<evidence type="ECO:0000256" key="1">
    <source>
        <dbReference type="SAM" id="MobiDB-lite"/>
    </source>
</evidence>
<dbReference type="EMBL" id="CAJVQB010027295">
    <property type="protein sequence ID" value="CAG8810295.1"/>
    <property type="molecule type" value="Genomic_DNA"/>
</dbReference>
<dbReference type="Proteomes" id="UP000789901">
    <property type="component" value="Unassembled WGS sequence"/>
</dbReference>
<feature type="region of interest" description="Disordered" evidence="1">
    <location>
        <begin position="1"/>
        <end position="28"/>
    </location>
</feature>
<feature type="compositionally biased region" description="Basic and acidic residues" evidence="1">
    <location>
        <begin position="1"/>
        <end position="10"/>
    </location>
</feature>
<proteinExistence type="predicted"/>
<name>A0ABN7W0C2_GIGMA</name>
<sequence>MSQNKDRSATVEDEPLSSANSDVEPTHESGKPILKAILAIDWVFKMKIVEQLVDYWGNVDIDKFASHLIQKRRDSTACTSVQGSKGKIVLPPPKKIIWPGPSGCLEHCNKQEIVVKSDSNRLVQGYLVHAEYLVENSISEPYRKRLGKAWKALV</sequence>
<reference evidence="2 3" key="1">
    <citation type="submission" date="2021-06" db="EMBL/GenBank/DDBJ databases">
        <authorList>
            <person name="Kallberg Y."/>
            <person name="Tangrot J."/>
            <person name="Rosling A."/>
        </authorList>
    </citation>
    <scope>NUCLEOTIDE SEQUENCE [LARGE SCALE GENOMIC DNA]</scope>
    <source>
        <strain evidence="2 3">120-4 pot B 10/14</strain>
    </source>
</reference>
<keyword evidence="3" id="KW-1185">Reference proteome</keyword>
<protein>
    <submittedName>
        <fullName evidence="2">38197_t:CDS:1</fullName>
    </submittedName>
</protein>
<organism evidence="2 3">
    <name type="scientific">Gigaspora margarita</name>
    <dbReference type="NCBI Taxonomy" id="4874"/>
    <lineage>
        <taxon>Eukaryota</taxon>
        <taxon>Fungi</taxon>
        <taxon>Fungi incertae sedis</taxon>
        <taxon>Mucoromycota</taxon>
        <taxon>Glomeromycotina</taxon>
        <taxon>Glomeromycetes</taxon>
        <taxon>Diversisporales</taxon>
        <taxon>Gigasporaceae</taxon>
        <taxon>Gigaspora</taxon>
    </lineage>
</organism>
<evidence type="ECO:0000313" key="3">
    <source>
        <dbReference type="Proteomes" id="UP000789901"/>
    </source>
</evidence>
<feature type="non-terminal residue" evidence="2">
    <location>
        <position position="154"/>
    </location>
</feature>